<feature type="domain" description="Protein kinase" evidence="12">
    <location>
        <begin position="60"/>
        <end position="331"/>
    </location>
</feature>
<organism evidence="13 14">
    <name type="scientific">Durusdinium trenchii</name>
    <dbReference type="NCBI Taxonomy" id="1381693"/>
    <lineage>
        <taxon>Eukaryota</taxon>
        <taxon>Sar</taxon>
        <taxon>Alveolata</taxon>
        <taxon>Dinophyceae</taxon>
        <taxon>Suessiales</taxon>
        <taxon>Symbiodiniaceae</taxon>
        <taxon>Durusdinium</taxon>
    </lineage>
</organism>
<feature type="compositionally biased region" description="Basic and acidic residues" evidence="11">
    <location>
        <begin position="304"/>
        <end position="315"/>
    </location>
</feature>
<dbReference type="Pfam" id="PF00069">
    <property type="entry name" value="Pkinase"/>
    <property type="match status" value="1"/>
</dbReference>
<evidence type="ECO:0000313" key="14">
    <source>
        <dbReference type="Proteomes" id="UP001642464"/>
    </source>
</evidence>
<dbReference type="InterPro" id="IPR000719">
    <property type="entry name" value="Prot_kinase_dom"/>
</dbReference>
<reference evidence="13 14" key="1">
    <citation type="submission" date="2024-02" db="EMBL/GenBank/DDBJ databases">
        <authorList>
            <person name="Chen Y."/>
            <person name="Shah S."/>
            <person name="Dougan E. K."/>
            <person name="Thang M."/>
            <person name="Chan C."/>
        </authorList>
    </citation>
    <scope>NUCLEOTIDE SEQUENCE [LARGE SCALE GENOMIC DNA]</scope>
</reference>
<proteinExistence type="inferred from homology"/>
<accession>A0ABP0NZG9</accession>
<keyword evidence="5" id="KW-0418">Kinase</keyword>
<dbReference type="PROSITE" id="PS50011">
    <property type="entry name" value="PROTEIN_KINASE_DOM"/>
    <property type="match status" value="1"/>
</dbReference>
<name>A0ABP0NZG9_9DINO</name>
<dbReference type="PROSITE" id="PS00107">
    <property type="entry name" value="PROTEIN_KINASE_ATP"/>
    <property type="match status" value="1"/>
</dbReference>
<gene>
    <name evidence="13" type="ORF">SCF082_LOCUS34355</name>
</gene>
<feature type="binding site" evidence="9">
    <location>
        <position position="89"/>
    </location>
    <ligand>
        <name>ATP</name>
        <dbReference type="ChEBI" id="CHEBI:30616"/>
    </ligand>
</feature>
<keyword evidence="14" id="KW-1185">Reference proteome</keyword>
<feature type="region of interest" description="Disordered" evidence="11">
    <location>
        <begin position="294"/>
        <end position="315"/>
    </location>
</feature>
<protein>
    <recommendedName>
        <fullName evidence="1">non-specific serine/threonine protein kinase</fullName>
        <ecNumber evidence="1">2.7.11.1</ecNumber>
    </recommendedName>
</protein>
<comment type="caution">
    <text evidence="13">The sequence shown here is derived from an EMBL/GenBank/DDBJ whole genome shotgun (WGS) entry which is preliminary data.</text>
</comment>
<evidence type="ECO:0000259" key="12">
    <source>
        <dbReference type="PROSITE" id="PS50011"/>
    </source>
</evidence>
<comment type="catalytic activity">
    <reaction evidence="8">
        <text>L-seryl-[protein] + ATP = O-phospho-L-seryl-[protein] + ADP + H(+)</text>
        <dbReference type="Rhea" id="RHEA:17989"/>
        <dbReference type="Rhea" id="RHEA-COMP:9863"/>
        <dbReference type="Rhea" id="RHEA-COMP:11604"/>
        <dbReference type="ChEBI" id="CHEBI:15378"/>
        <dbReference type="ChEBI" id="CHEBI:29999"/>
        <dbReference type="ChEBI" id="CHEBI:30616"/>
        <dbReference type="ChEBI" id="CHEBI:83421"/>
        <dbReference type="ChEBI" id="CHEBI:456216"/>
        <dbReference type="EC" id="2.7.11.1"/>
    </reaction>
</comment>
<keyword evidence="3" id="KW-0808">Transferase</keyword>
<sequence>MAWIKMQASVTPLDTAEGQPRGRQLVGLSSVELSWVIKLLVSARGGNHASLCGPGFFQHYKLGKKLGEGAFGQVRLTTRMDSGEMYAVKIMDVRARGYPPSHQVFVEEKPRCYGSLMDSLCDMPKLTEIWLRRMFRQMLLGIGACHNAGIVHRDIKLDNFLYGGMFQDIIKLSDMGLAVKLPRSGYVKGVSGTAPYMSPEMLARKKYNTQTDVWSFASTVYVILYGDVPYSPSQPTAASVKKAIVNAFPPPAWMRNAKLAKHYQQPSSGAETFCRYLPLGRTVRFWAERLKPAPRTSVSPESPEQGHEEESEHVKPAFSRSLGRFVGLIDI</sequence>
<evidence type="ECO:0000256" key="3">
    <source>
        <dbReference type="ARBA" id="ARBA00022679"/>
    </source>
</evidence>
<dbReference type="PROSITE" id="PS00108">
    <property type="entry name" value="PROTEIN_KINASE_ST"/>
    <property type="match status" value="1"/>
</dbReference>
<dbReference type="SUPFAM" id="SSF56112">
    <property type="entry name" value="Protein kinase-like (PK-like)"/>
    <property type="match status" value="1"/>
</dbReference>
<evidence type="ECO:0000256" key="5">
    <source>
        <dbReference type="ARBA" id="ARBA00022777"/>
    </source>
</evidence>
<dbReference type="InterPro" id="IPR050236">
    <property type="entry name" value="Ser_Thr_kinase_AGC"/>
</dbReference>
<evidence type="ECO:0000256" key="1">
    <source>
        <dbReference type="ARBA" id="ARBA00012513"/>
    </source>
</evidence>
<comment type="similarity">
    <text evidence="10">Belongs to the protein kinase superfamily.</text>
</comment>
<evidence type="ECO:0000256" key="8">
    <source>
        <dbReference type="ARBA" id="ARBA00048679"/>
    </source>
</evidence>
<evidence type="ECO:0000256" key="6">
    <source>
        <dbReference type="ARBA" id="ARBA00022840"/>
    </source>
</evidence>
<comment type="catalytic activity">
    <reaction evidence="7">
        <text>L-threonyl-[protein] + ATP = O-phospho-L-threonyl-[protein] + ADP + H(+)</text>
        <dbReference type="Rhea" id="RHEA:46608"/>
        <dbReference type="Rhea" id="RHEA-COMP:11060"/>
        <dbReference type="Rhea" id="RHEA-COMP:11605"/>
        <dbReference type="ChEBI" id="CHEBI:15378"/>
        <dbReference type="ChEBI" id="CHEBI:30013"/>
        <dbReference type="ChEBI" id="CHEBI:30616"/>
        <dbReference type="ChEBI" id="CHEBI:61977"/>
        <dbReference type="ChEBI" id="CHEBI:456216"/>
        <dbReference type="EC" id="2.7.11.1"/>
    </reaction>
</comment>
<evidence type="ECO:0000256" key="4">
    <source>
        <dbReference type="ARBA" id="ARBA00022741"/>
    </source>
</evidence>
<dbReference type="PANTHER" id="PTHR24356">
    <property type="entry name" value="SERINE/THREONINE-PROTEIN KINASE"/>
    <property type="match status" value="1"/>
</dbReference>
<dbReference type="EC" id="2.7.11.1" evidence="1"/>
<evidence type="ECO:0000256" key="10">
    <source>
        <dbReference type="RuleBase" id="RU000304"/>
    </source>
</evidence>
<evidence type="ECO:0000256" key="9">
    <source>
        <dbReference type="PROSITE-ProRule" id="PRU10141"/>
    </source>
</evidence>
<dbReference type="PANTHER" id="PTHR24356:SF1">
    <property type="entry name" value="SERINE_THREONINE-PROTEIN KINASE GREATWALL"/>
    <property type="match status" value="1"/>
</dbReference>
<keyword evidence="2 10" id="KW-0723">Serine/threonine-protein kinase</keyword>
<dbReference type="Gene3D" id="1.10.510.10">
    <property type="entry name" value="Transferase(Phosphotransferase) domain 1"/>
    <property type="match status" value="1"/>
</dbReference>
<dbReference type="Gene3D" id="3.30.200.20">
    <property type="entry name" value="Phosphorylase Kinase, domain 1"/>
    <property type="match status" value="1"/>
</dbReference>
<evidence type="ECO:0000256" key="2">
    <source>
        <dbReference type="ARBA" id="ARBA00022527"/>
    </source>
</evidence>
<dbReference type="InterPro" id="IPR011009">
    <property type="entry name" value="Kinase-like_dom_sf"/>
</dbReference>
<keyword evidence="6 9" id="KW-0067">ATP-binding</keyword>
<dbReference type="SMART" id="SM00220">
    <property type="entry name" value="S_TKc"/>
    <property type="match status" value="1"/>
</dbReference>
<dbReference type="InterPro" id="IPR008271">
    <property type="entry name" value="Ser/Thr_kinase_AS"/>
</dbReference>
<evidence type="ECO:0000256" key="11">
    <source>
        <dbReference type="SAM" id="MobiDB-lite"/>
    </source>
</evidence>
<dbReference type="InterPro" id="IPR017441">
    <property type="entry name" value="Protein_kinase_ATP_BS"/>
</dbReference>
<evidence type="ECO:0000313" key="13">
    <source>
        <dbReference type="EMBL" id="CAK9068117.1"/>
    </source>
</evidence>
<keyword evidence="4 9" id="KW-0547">Nucleotide-binding</keyword>
<dbReference type="Proteomes" id="UP001642464">
    <property type="component" value="Unassembled WGS sequence"/>
</dbReference>
<evidence type="ECO:0000256" key="7">
    <source>
        <dbReference type="ARBA" id="ARBA00047899"/>
    </source>
</evidence>
<dbReference type="EMBL" id="CAXAMM010031446">
    <property type="protein sequence ID" value="CAK9068117.1"/>
    <property type="molecule type" value="Genomic_DNA"/>
</dbReference>